<protein>
    <submittedName>
        <fullName evidence="1">Uncharacterized protein</fullName>
    </submittedName>
</protein>
<dbReference type="EMBL" id="MN739412">
    <property type="protein sequence ID" value="QHT03530.1"/>
    <property type="molecule type" value="Genomic_DNA"/>
</dbReference>
<evidence type="ECO:0000313" key="1">
    <source>
        <dbReference type="EMBL" id="QHT03530.1"/>
    </source>
</evidence>
<reference evidence="1" key="1">
    <citation type="journal article" date="2020" name="Nature">
        <title>Giant virus diversity and host interactions through global metagenomics.</title>
        <authorList>
            <person name="Schulz F."/>
            <person name="Roux S."/>
            <person name="Paez-Espino D."/>
            <person name="Jungbluth S."/>
            <person name="Walsh D.A."/>
            <person name="Denef V.J."/>
            <person name="McMahon K.D."/>
            <person name="Konstantinidis K.T."/>
            <person name="Eloe-Fadrosh E.A."/>
            <person name="Kyrpides N.C."/>
            <person name="Woyke T."/>
        </authorList>
    </citation>
    <scope>NUCLEOTIDE SEQUENCE</scope>
    <source>
        <strain evidence="1">GVMAG-M-3300021079-18</strain>
    </source>
</reference>
<accession>A0A6C0CI26</accession>
<organism evidence="1">
    <name type="scientific">viral metagenome</name>
    <dbReference type="NCBI Taxonomy" id="1070528"/>
    <lineage>
        <taxon>unclassified sequences</taxon>
        <taxon>metagenomes</taxon>
        <taxon>organismal metagenomes</taxon>
    </lineage>
</organism>
<dbReference type="AlphaFoldDB" id="A0A6C0CI26"/>
<name>A0A6C0CI26_9ZZZZ</name>
<sequence>MEEKSLEHHFGNLELRKFPKMMLQTFIRIEIKMFDPCFIGKVEAENVQLEAILPSLRHVQCFRAVVTLQGNRHRLLLKPNISGKRDQIVADRLKYLFGMKPMHVFGLLLNFLYRRGERQDCDWFEYFAISTANQSGYQTLDKIRLTPLAQELAFQVELCKVVMFRYVIGTSQTEDEHILVRESPQLEVLSISETVITSLCPSREFLRSLSFISVEAWRKAQVEIMQCFDYDYERGIILQTRQLERDIKRRRPKGQLTMKARDIATMIEDRLSLVTTCDVNEILNMMR</sequence>
<proteinExistence type="predicted"/>